<keyword evidence="6" id="KW-0735">Signal-anchor</keyword>
<feature type="chain" id="PRO_5043875489" description="Polypeptide N-acetylgalactosaminyltransferase" evidence="14">
    <location>
        <begin position="22"/>
        <end position="593"/>
    </location>
</feature>
<accession>A0AAV2HJC5</accession>
<feature type="domain" description="Ricin B lectin" evidence="15">
    <location>
        <begin position="459"/>
        <end position="589"/>
    </location>
</feature>
<dbReference type="PANTHER" id="PTHR11675:SF63">
    <property type="entry name" value="POLYPEPTIDE N-ACETYLGALACTOSAMINYLTRANSFERASE"/>
    <property type="match status" value="1"/>
</dbReference>
<keyword evidence="17" id="KW-1185">Reference proteome</keyword>
<comment type="similarity">
    <text evidence="3 13">Belongs to the glycosyltransferase 2 family. GalNAc-T subfamily.</text>
</comment>
<evidence type="ECO:0000256" key="13">
    <source>
        <dbReference type="RuleBase" id="RU361242"/>
    </source>
</evidence>
<keyword evidence="9" id="KW-0472">Membrane</keyword>
<evidence type="ECO:0000256" key="9">
    <source>
        <dbReference type="ARBA" id="ARBA00023136"/>
    </source>
</evidence>
<comment type="subcellular location">
    <subcellularLocation>
        <location evidence="2 13">Golgi apparatus membrane</location>
        <topology evidence="2 13">Single-pass type II membrane protein</topology>
    </subcellularLocation>
</comment>
<evidence type="ECO:0000256" key="2">
    <source>
        <dbReference type="ARBA" id="ARBA00004323"/>
    </source>
</evidence>
<dbReference type="Gene3D" id="3.90.550.10">
    <property type="entry name" value="Spore Coat Polysaccharide Biosynthesis Protein SpsA, Chain A"/>
    <property type="match status" value="1"/>
</dbReference>
<dbReference type="Pfam" id="PF00535">
    <property type="entry name" value="Glycos_transf_2"/>
    <property type="match status" value="1"/>
</dbReference>
<gene>
    <name evidence="16" type="ORF">GSLYS_00008053001</name>
</gene>
<evidence type="ECO:0000256" key="10">
    <source>
        <dbReference type="ARBA" id="ARBA00023157"/>
    </source>
</evidence>
<evidence type="ECO:0000259" key="15">
    <source>
        <dbReference type="SMART" id="SM00458"/>
    </source>
</evidence>
<dbReference type="Gene3D" id="2.80.10.50">
    <property type="match status" value="1"/>
</dbReference>
<dbReference type="SUPFAM" id="SSF50370">
    <property type="entry name" value="Ricin B-like lectins"/>
    <property type="match status" value="1"/>
</dbReference>
<dbReference type="CDD" id="cd02510">
    <property type="entry name" value="pp-GalNAc-T"/>
    <property type="match status" value="1"/>
</dbReference>
<dbReference type="EMBL" id="CAXITT010000161">
    <property type="protein sequence ID" value="CAL1534093.1"/>
    <property type="molecule type" value="Genomic_DNA"/>
</dbReference>
<dbReference type="PANTHER" id="PTHR11675">
    <property type="entry name" value="N-ACETYLGALACTOSAMINYLTRANSFERASE"/>
    <property type="match status" value="1"/>
</dbReference>
<keyword evidence="13" id="KW-0808">Transferase</keyword>
<organism evidence="16 17">
    <name type="scientific">Lymnaea stagnalis</name>
    <name type="common">Great pond snail</name>
    <name type="synonym">Helix stagnalis</name>
    <dbReference type="NCBI Taxonomy" id="6523"/>
    <lineage>
        <taxon>Eukaryota</taxon>
        <taxon>Metazoa</taxon>
        <taxon>Spiralia</taxon>
        <taxon>Lophotrochozoa</taxon>
        <taxon>Mollusca</taxon>
        <taxon>Gastropoda</taxon>
        <taxon>Heterobranchia</taxon>
        <taxon>Euthyneura</taxon>
        <taxon>Panpulmonata</taxon>
        <taxon>Hygrophila</taxon>
        <taxon>Lymnaeoidea</taxon>
        <taxon>Lymnaeidae</taxon>
        <taxon>Lymnaea</taxon>
    </lineage>
</organism>
<keyword evidence="8 13" id="KW-0333">Golgi apparatus</keyword>
<reference evidence="16 17" key="1">
    <citation type="submission" date="2024-04" db="EMBL/GenBank/DDBJ databases">
        <authorList>
            <consortium name="Genoscope - CEA"/>
            <person name="William W."/>
        </authorList>
    </citation>
    <scope>NUCLEOTIDE SEQUENCE [LARGE SCALE GENOMIC DNA]</scope>
</reference>
<evidence type="ECO:0000256" key="3">
    <source>
        <dbReference type="ARBA" id="ARBA00005680"/>
    </source>
</evidence>
<protein>
    <recommendedName>
        <fullName evidence="13">Polypeptide N-acetylgalactosaminyltransferase</fullName>
        <ecNumber evidence="13">2.4.1.-</ecNumber>
    </recommendedName>
    <alternativeName>
        <fullName evidence="13">Protein-UDP acetylgalactosaminyltransferase</fullName>
    </alternativeName>
</protein>
<evidence type="ECO:0000256" key="4">
    <source>
        <dbReference type="ARBA" id="ARBA00022692"/>
    </source>
</evidence>
<keyword evidence="12 13" id="KW-0464">Manganese</keyword>
<dbReference type="GO" id="GO:0030246">
    <property type="term" value="F:carbohydrate binding"/>
    <property type="evidence" value="ECO:0007669"/>
    <property type="project" value="UniProtKB-KW"/>
</dbReference>
<dbReference type="Proteomes" id="UP001497497">
    <property type="component" value="Unassembled WGS sequence"/>
</dbReference>
<evidence type="ECO:0000313" key="16">
    <source>
        <dbReference type="EMBL" id="CAL1534093.1"/>
    </source>
</evidence>
<evidence type="ECO:0000256" key="8">
    <source>
        <dbReference type="ARBA" id="ARBA00023034"/>
    </source>
</evidence>
<keyword evidence="10 13" id="KW-1015">Disulfide bond</keyword>
<dbReference type="PROSITE" id="PS50231">
    <property type="entry name" value="RICIN_B_LECTIN"/>
    <property type="match status" value="1"/>
</dbReference>
<comment type="pathway">
    <text evidence="13">Protein modification; protein glycosylation.</text>
</comment>
<keyword evidence="11" id="KW-0325">Glycoprotein</keyword>
<dbReference type="GO" id="GO:0008593">
    <property type="term" value="P:regulation of Notch signaling pathway"/>
    <property type="evidence" value="ECO:0007669"/>
    <property type="project" value="TreeGrafter"/>
</dbReference>
<dbReference type="InterPro" id="IPR000772">
    <property type="entry name" value="Ricin_B_lectin"/>
</dbReference>
<evidence type="ECO:0000256" key="1">
    <source>
        <dbReference type="ARBA" id="ARBA00001936"/>
    </source>
</evidence>
<comment type="caution">
    <text evidence="16">The sequence shown here is derived from an EMBL/GenBank/DDBJ whole genome shotgun (WGS) entry which is preliminary data.</text>
</comment>
<evidence type="ECO:0000256" key="6">
    <source>
        <dbReference type="ARBA" id="ARBA00022968"/>
    </source>
</evidence>
<evidence type="ECO:0000256" key="11">
    <source>
        <dbReference type="ARBA" id="ARBA00023180"/>
    </source>
</evidence>
<dbReference type="EC" id="2.4.1.-" evidence="13"/>
<dbReference type="GO" id="GO:0004653">
    <property type="term" value="F:polypeptide N-acetylgalactosaminyltransferase activity"/>
    <property type="evidence" value="ECO:0007669"/>
    <property type="project" value="TreeGrafter"/>
</dbReference>
<sequence>MALTYLKLVSVPLICVIISYYAPNYEVVTQSVCNMTYGYVDHLLFFCKISDGKIILDANSFEKPLPEYSEMEVYELCMLKNRDEESEKIRGYHQHGFNEFVSEKVGLVREVPDVRNTLCHDKNYSSHLPMASIIMCFYNEAWSTLLRSIHSIIKQTPADLLKEIILVDDNSNLGHLGEKLDKYIAKNFTNVKLVRSKERLGLIRARMAGAKQATGEVLVFLDSHIEAGESWLEPLLDRIAKNRKTVVVPVVDTIEAETMIYRMAGIMRGGFTWSLLHNWEKLPLDVSKYVEKNADPFLSPTMPGGLFAMERNYFYELGEYDSAMDIWGGENMEISFRIWQCGGRLEIVPCSRVGHVFRQFRPYASPNGEDTATKNAARVAEVWLDEYKKHFFDLRPSAKTMDYGDVSDRIELRNRLNCKSFKWFLENIHPEQLVPGEKAKVPGAFHQPKELKKDIVVAQGKLVHLSSKLCVRALSEPPAKEDPLVLSYCDSSKGKSLDFTVTEDHQIKLKDTRSCLDTKETKRDSTIVFFMKCHAGGGTQTWLQKHNKDSFMLFNPASGKCLSAPKGEKSQKLVMDICSKGTEQDFKINSLKR</sequence>
<dbReference type="InterPro" id="IPR045885">
    <property type="entry name" value="GalNAc-T"/>
</dbReference>
<keyword evidence="13" id="KW-0328">Glycosyltransferase</keyword>
<dbReference type="InterPro" id="IPR001173">
    <property type="entry name" value="Glyco_trans_2-like"/>
</dbReference>
<proteinExistence type="inferred from homology"/>
<evidence type="ECO:0000256" key="14">
    <source>
        <dbReference type="SAM" id="SignalP"/>
    </source>
</evidence>
<name>A0AAV2HJC5_LYMST</name>
<keyword evidence="4" id="KW-0812">Transmembrane</keyword>
<evidence type="ECO:0000256" key="5">
    <source>
        <dbReference type="ARBA" id="ARBA00022734"/>
    </source>
</evidence>
<keyword evidence="7" id="KW-1133">Transmembrane helix</keyword>
<dbReference type="InterPro" id="IPR035992">
    <property type="entry name" value="Ricin_B-like_lectins"/>
</dbReference>
<dbReference type="GO" id="GO:0006493">
    <property type="term" value="P:protein O-linked glycosylation"/>
    <property type="evidence" value="ECO:0007669"/>
    <property type="project" value="TreeGrafter"/>
</dbReference>
<evidence type="ECO:0000256" key="7">
    <source>
        <dbReference type="ARBA" id="ARBA00022989"/>
    </source>
</evidence>
<keyword evidence="14" id="KW-0732">Signal</keyword>
<evidence type="ECO:0000313" key="17">
    <source>
        <dbReference type="Proteomes" id="UP001497497"/>
    </source>
</evidence>
<dbReference type="GO" id="GO:0005112">
    <property type="term" value="F:Notch binding"/>
    <property type="evidence" value="ECO:0007669"/>
    <property type="project" value="TreeGrafter"/>
</dbReference>
<dbReference type="GO" id="GO:0000139">
    <property type="term" value="C:Golgi membrane"/>
    <property type="evidence" value="ECO:0007669"/>
    <property type="project" value="UniProtKB-SubCell"/>
</dbReference>
<dbReference type="SMART" id="SM00458">
    <property type="entry name" value="RICIN"/>
    <property type="match status" value="1"/>
</dbReference>
<comment type="cofactor">
    <cofactor evidence="1 13">
        <name>Mn(2+)</name>
        <dbReference type="ChEBI" id="CHEBI:29035"/>
    </cofactor>
</comment>
<dbReference type="Pfam" id="PF00652">
    <property type="entry name" value="Ricin_B_lectin"/>
    <property type="match status" value="1"/>
</dbReference>
<dbReference type="AlphaFoldDB" id="A0AAV2HJC5"/>
<feature type="signal peptide" evidence="14">
    <location>
        <begin position="1"/>
        <end position="21"/>
    </location>
</feature>
<dbReference type="FunFam" id="3.90.550.10:FF:000053">
    <property type="entry name" value="Polypeptide N-acetylgalactosaminyltransferase"/>
    <property type="match status" value="1"/>
</dbReference>
<keyword evidence="5 13" id="KW-0430">Lectin</keyword>
<dbReference type="SUPFAM" id="SSF53448">
    <property type="entry name" value="Nucleotide-diphospho-sugar transferases"/>
    <property type="match status" value="1"/>
</dbReference>
<dbReference type="InterPro" id="IPR029044">
    <property type="entry name" value="Nucleotide-diphossugar_trans"/>
</dbReference>
<evidence type="ECO:0000256" key="12">
    <source>
        <dbReference type="ARBA" id="ARBA00023211"/>
    </source>
</evidence>